<feature type="compositionally biased region" description="Basic and acidic residues" evidence="1">
    <location>
        <begin position="59"/>
        <end position="73"/>
    </location>
</feature>
<dbReference type="GeneID" id="116556262"/>
<feature type="compositionally biased region" description="Basic residues" evidence="1">
    <location>
        <begin position="76"/>
        <end position="85"/>
    </location>
</feature>
<name>A0A6J3IGS8_SAPAP</name>
<reference evidence="3" key="1">
    <citation type="submission" date="2025-08" db="UniProtKB">
        <authorList>
            <consortium name="RefSeq"/>
        </authorList>
    </citation>
    <scope>IDENTIFICATION</scope>
    <source>
        <tissue evidence="3">Blood</tissue>
    </source>
</reference>
<protein>
    <submittedName>
        <fullName evidence="3">Uncharacterized protein C11orf71 homolog isoform X2</fullName>
    </submittedName>
</protein>
<dbReference type="Proteomes" id="UP000504640">
    <property type="component" value="Unplaced"/>
</dbReference>
<evidence type="ECO:0000256" key="1">
    <source>
        <dbReference type="SAM" id="MobiDB-lite"/>
    </source>
</evidence>
<keyword evidence="2" id="KW-1185">Reference proteome</keyword>
<accession>A0A6J3IGS8</accession>
<evidence type="ECO:0000313" key="3">
    <source>
        <dbReference type="RefSeq" id="XP_032141365.1"/>
    </source>
</evidence>
<sequence length="123" mass="13377">MALNSVSLSAGDQRSRVAYRFSHGDLSPPALPLAMVSGDGFLVSRTEAVHLEPRQAVRPSVRAESRRVNDGGRGRSWSRSRSRSRLARFSPYPLPGVKSDLLRSVLQQRLIALGGVIAARLSV</sequence>
<dbReference type="CTD" id="101644183"/>
<evidence type="ECO:0000313" key="2">
    <source>
        <dbReference type="Proteomes" id="UP000504640"/>
    </source>
</evidence>
<dbReference type="PANTHER" id="PTHR16445:SF0">
    <property type="entry name" value="GENE 5617-RELATED"/>
    <property type="match status" value="1"/>
</dbReference>
<dbReference type="PANTHER" id="PTHR16445">
    <property type="entry name" value="SIMILAR TO HYPOTHETICAL PROTEIN FLJ20010"/>
    <property type="match status" value="1"/>
</dbReference>
<dbReference type="InterPro" id="IPR031487">
    <property type="entry name" value="DUF4687"/>
</dbReference>
<dbReference type="RefSeq" id="XP_032141365.1">
    <property type="nucleotide sequence ID" value="XM_032285474.1"/>
</dbReference>
<proteinExistence type="predicted"/>
<dbReference type="Pfam" id="PF15747">
    <property type="entry name" value="DUF4687"/>
    <property type="match status" value="1"/>
</dbReference>
<gene>
    <name evidence="3" type="primary">CUNH11orf71</name>
</gene>
<feature type="region of interest" description="Disordered" evidence="1">
    <location>
        <begin position="59"/>
        <end position="85"/>
    </location>
</feature>
<organism evidence="2 3">
    <name type="scientific">Sapajus apella</name>
    <name type="common">Brown-capped capuchin</name>
    <name type="synonym">Cebus apella</name>
    <dbReference type="NCBI Taxonomy" id="9515"/>
    <lineage>
        <taxon>Eukaryota</taxon>
        <taxon>Metazoa</taxon>
        <taxon>Chordata</taxon>
        <taxon>Craniata</taxon>
        <taxon>Vertebrata</taxon>
        <taxon>Euteleostomi</taxon>
        <taxon>Mammalia</taxon>
        <taxon>Eutheria</taxon>
        <taxon>Euarchontoglires</taxon>
        <taxon>Primates</taxon>
        <taxon>Haplorrhini</taxon>
        <taxon>Platyrrhini</taxon>
        <taxon>Cebidae</taxon>
        <taxon>Cebinae</taxon>
        <taxon>Sapajus</taxon>
    </lineage>
</organism>
<dbReference type="AlphaFoldDB" id="A0A6J3IGS8"/>